<organism evidence="1">
    <name type="scientific">marine sediment metagenome</name>
    <dbReference type="NCBI Taxonomy" id="412755"/>
    <lineage>
        <taxon>unclassified sequences</taxon>
        <taxon>metagenomes</taxon>
        <taxon>ecological metagenomes</taxon>
    </lineage>
</organism>
<comment type="caution">
    <text evidence="1">The sequence shown here is derived from an EMBL/GenBank/DDBJ whole genome shotgun (WGS) entry which is preliminary data.</text>
</comment>
<evidence type="ECO:0000313" key="1">
    <source>
        <dbReference type="EMBL" id="KKN34242.1"/>
    </source>
</evidence>
<dbReference type="EMBL" id="LAZR01002117">
    <property type="protein sequence ID" value="KKN34242.1"/>
    <property type="molecule type" value="Genomic_DNA"/>
</dbReference>
<dbReference type="InterPro" id="IPR011101">
    <property type="entry name" value="DUF5131"/>
</dbReference>
<protein>
    <recommendedName>
        <fullName evidence="2">Phage Gp37Gp68 family protein</fullName>
    </recommendedName>
</protein>
<accession>A0A0F9QAZ5</accession>
<reference evidence="1" key="1">
    <citation type="journal article" date="2015" name="Nature">
        <title>Complex archaea that bridge the gap between prokaryotes and eukaryotes.</title>
        <authorList>
            <person name="Spang A."/>
            <person name="Saw J.H."/>
            <person name="Jorgensen S.L."/>
            <person name="Zaremba-Niedzwiedzka K."/>
            <person name="Martijn J."/>
            <person name="Lind A.E."/>
            <person name="van Eijk R."/>
            <person name="Schleper C."/>
            <person name="Guy L."/>
            <person name="Ettema T.J."/>
        </authorList>
    </citation>
    <scope>NUCLEOTIDE SEQUENCE</scope>
</reference>
<sequence length="225" mass="26058">MGSKIEWTDDTWNPVTGCTKVSPGCAHCYAERVAARLWPTQYPPVEFTYHDPTISSQVSDLRVRKFIDVQVHPDRLDQPLRWTRPRRIFVCSMSDLFHEDVPDEFIDQVFAVMALSPRHTFQVLTKRAERMLQWFEDSGRSAVEATMLYPQFKRWRTPSYCANWPLPNVWLGVSVEDQATADERIPMLRATTAAVRFCSYEPALSPVDFKRYLRPQSSRGTPAAR</sequence>
<evidence type="ECO:0008006" key="2">
    <source>
        <dbReference type="Google" id="ProtNLM"/>
    </source>
</evidence>
<gene>
    <name evidence="1" type="ORF">LCGC14_0795410</name>
</gene>
<name>A0A0F9QAZ5_9ZZZZ</name>
<proteinExistence type="predicted"/>
<dbReference type="AlphaFoldDB" id="A0A0F9QAZ5"/>
<dbReference type="Pfam" id="PF07505">
    <property type="entry name" value="DUF5131"/>
    <property type="match status" value="1"/>
</dbReference>